<keyword evidence="2" id="KW-0472">Membrane</keyword>
<evidence type="ECO:0000313" key="4">
    <source>
        <dbReference type="Proteomes" id="UP000593567"/>
    </source>
</evidence>
<feature type="region of interest" description="Disordered" evidence="1">
    <location>
        <begin position="1"/>
        <end position="22"/>
    </location>
</feature>
<dbReference type="EMBL" id="VXIV02000957">
    <property type="protein sequence ID" value="KAF6034976.1"/>
    <property type="molecule type" value="Genomic_DNA"/>
</dbReference>
<organism evidence="3 4">
    <name type="scientific">Bugula neritina</name>
    <name type="common">Brown bryozoan</name>
    <name type="synonym">Sertularia neritina</name>
    <dbReference type="NCBI Taxonomy" id="10212"/>
    <lineage>
        <taxon>Eukaryota</taxon>
        <taxon>Metazoa</taxon>
        <taxon>Spiralia</taxon>
        <taxon>Lophotrochozoa</taxon>
        <taxon>Bryozoa</taxon>
        <taxon>Gymnolaemata</taxon>
        <taxon>Cheilostomatida</taxon>
        <taxon>Flustrina</taxon>
        <taxon>Buguloidea</taxon>
        <taxon>Bugulidae</taxon>
        <taxon>Bugula</taxon>
    </lineage>
</organism>
<evidence type="ECO:0000256" key="1">
    <source>
        <dbReference type="SAM" id="MobiDB-lite"/>
    </source>
</evidence>
<evidence type="ECO:0000313" key="3">
    <source>
        <dbReference type="EMBL" id="KAF6034976.1"/>
    </source>
</evidence>
<evidence type="ECO:0000256" key="2">
    <source>
        <dbReference type="SAM" id="Phobius"/>
    </source>
</evidence>
<feature type="transmembrane region" description="Helical" evidence="2">
    <location>
        <begin position="87"/>
        <end position="105"/>
    </location>
</feature>
<keyword evidence="2" id="KW-0812">Transmembrane</keyword>
<proteinExistence type="predicted"/>
<keyword evidence="2" id="KW-1133">Transmembrane helix</keyword>
<gene>
    <name evidence="3" type="ORF">EB796_006711</name>
</gene>
<dbReference type="Proteomes" id="UP000593567">
    <property type="component" value="Unassembled WGS sequence"/>
</dbReference>
<dbReference type="AlphaFoldDB" id="A0A7J7KBP5"/>
<sequence length="114" mass="12548">MSQPEKSTTANTPTSIPATPTYSNEETLKVPFSVVKDQVHTDKKLAIPKMSQPIDVESSKILGKAYKKITNHRAIPTNLQLEIVEDTVAILLLYSVVIYTCMFSLSDSSTSSNM</sequence>
<accession>A0A7J7KBP5</accession>
<name>A0A7J7KBP5_BUGNE</name>
<comment type="caution">
    <text evidence="3">The sequence shown here is derived from an EMBL/GenBank/DDBJ whole genome shotgun (WGS) entry which is preliminary data.</text>
</comment>
<reference evidence="3" key="1">
    <citation type="submission" date="2020-06" db="EMBL/GenBank/DDBJ databases">
        <title>Draft genome of Bugula neritina, a colonial animal packing powerful symbionts and potential medicines.</title>
        <authorList>
            <person name="Rayko M."/>
        </authorList>
    </citation>
    <scope>NUCLEOTIDE SEQUENCE [LARGE SCALE GENOMIC DNA]</scope>
    <source>
        <strain evidence="3">Kwan_BN1</strain>
    </source>
</reference>
<keyword evidence="4" id="KW-1185">Reference proteome</keyword>
<protein>
    <submittedName>
        <fullName evidence="3">Uncharacterized protein</fullName>
    </submittedName>
</protein>